<sequence>MTTAAETKAKTAKELEGTFCLIKTDDAPEARVLKIKNVSGTPKRTKISGEGSEKIEITYAESFNSGSKIVTTGSPDNISYTDSSGQTFDTQGAGGLLRLGIEQVGELRVQKGDLENVRLESATGGSVLLNGAFFAYSS</sequence>
<dbReference type="OrthoDB" id="9905556at2"/>
<reference evidence="1 2" key="1">
    <citation type="submission" date="2016-12" db="EMBL/GenBank/DDBJ databases">
        <title>Draft genome sequences of seven strains of Pseudomonas fluorescens that produce 4-formylaminooxyvinylglycine.</title>
        <authorList>
            <person name="Okrent R.A."/>
            <person name="Manning V.A."/>
            <person name="Trippe K.M."/>
        </authorList>
    </citation>
    <scope>NUCLEOTIDE SEQUENCE [LARGE SCALE GENOMIC DNA]</scope>
    <source>
        <strain evidence="1 2">P5A</strain>
    </source>
</reference>
<comment type="caution">
    <text evidence="1">The sequence shown here is derived from an EMBL/GenBank/DDBJ whole genome shotgun (WGS) entry which is preliminary data.</text>
</comment>
<evidence type="ECO:0000313" key="2">
    <source>
        <dbReference type="Proteomes" id="UP000190965"/>
    </source>
</evidence>
<protein>
    <submittedName>
        <fullName evidence="1">Uncharacterized protein</fullName>
    </submittedName>
</protein>
<gene>
    <name evidence="1" type="ORF">BFW87_08585</name>
</gene>
<evidence type="ECO:0000313" key="1">
    <source>
        <dbReference type="EMBL" id="OPA96379.1"/>
    </source>
</evidence>
<dbReference type="Proteomes" id="UP000190965">
    <property type="component" value="Unassembled WGS sequence"/>
</dbReference>
<dbReference type="RefSeq" id="WP_078739448.1">
    <property type="nucleotide sequence ID" value="NZ_MSDF01000014.1"/>
</dbReference>
<proteinExistence type="predicted"/>
<accession>A0A1T2YX28</accession>
<organism evidence="1 2">
    <name type="scientific">Pseudomonas fluorescens</name>
    <dbReference type="NCBI Taxonomy" id="294"/>
    <lineage>
        <taxon>Bacteria</taxon>
        <taxon>Pseudomonadati</taxon>
        <taxon>Pseudomonadota</taxon>
        <taxon>Gammaproteobacteria</taxon>
        <taxon>Pseudomonadales</taxon>
        <taxon>Pseudomonadaceae</taxon>
        <taxon>Pseudomonas</taxon>
    </lineage>
</organism>
<name>A0A1T2YX28_PSEFL</name>
<dbReference type="AlphaFoldDB" id="A0A1T2YX28"/>
<dbReference type="EMBL" id="MSDF01000014">
    <property type="protein sequence ID" value="OPA96379.1"/>
    <property type="molecule type" value="Genomic_DNA"/>
</dbReference>